<evidence type="ECO:0000313" key="7">
    <source>
        <dbReference type="EMBL" id="ABN98225.1"/>
    </source>
</evidence>
<evidence type="ECO:0000256" key="3">
    <source>
        <dbReference type="ARBA" id="ARBA00022692"/>
    </source>
</evidence>
<reference evidence="7" key="1">
    <citation type="submission" date="2007-02" db="EMBL/GenBank/DDBJ databases">
        <title>Complete sequence of Mycobacterium sp. JLS.</title>
        <authorList>
            <consortium name="US DOE Joint Genome Institute"/>
            <person name="Copeland A."/>
            <person name="Lucas S."/>
            <person name="Lapidus A."/>
            <person name="Barry K."/>
            <person name="Detter J.C."/>
            <person name="Glavina del Rio T."/>
            <person name="Hammon N."/>
            <person name="Israni S."/>
            <person name="Dalin E."/>
            <person name="Tice H."/>
            <person name="Pitluck S."/>
            <person name="Chain P."/>
            <person name="Malfatti S."/>
            <person name="Shin M."/>
            <person name="Vergez L."/>
            <person name="Schmutz J."/>
            <person name="Larimer F."/>
            <person name="Land M."/>
            <person name="Hauser L."/>
            <person name="Kyrpides N."/>
            <person name="Mikhailova N."/>
            <person name="Miller C.D."/>
            <person name="Anderson A.J."/>
            <person name="Sims R.C."/>
            <person name="Richardson P."/>
        </authorList>
    </citation>
    <scope>NUCLEOTIDE SEQUENCE [LARGE SCALE GENOMIC DNA]</scope>
    <source>
        <strain evidence="7">JLS</strain>
    </source>
</reference>
<dbReference type="GO" id="GO:0022857">
    <property type="term" value="F:transmembrane transporter activity"/>
    <property type="evidence" value="ECO:0007669"/>
    <property type="project" value="InterPro"/>
</dbReference>
<dbReference type="PANTHER" id="PTHR43124:SF3">
    <property type="entry name" value="CHLORAMPHENICOL EFFLUX PUMP RV0191"/>
    <property type="match status" value="1"/>
</dbReference>
<sequence length="397" mass="40244" precursor="true">MKRSFSFVRGRDPLVIAFGTSFIAAMYGLVRLAYGLFLPDIQADLHLGAAGAGYIFSASSLLYCAAAATGFVLGHRMPRALVVVAAVTACGGVWGMAAAPGVAVFSVFAVLSSAGAGLASPALVSIVARNVDPRRVDSAQSMVNAGTGPGLVAAGVLALVLLPQWRVTWVLIGVLTAVCALAVLTVDRRRTGPAQGQHLRPSKAWVARHTGAIAAAILMGAGSSAVWTYGRSLLVETGASSQRGTITAWIVLGLGSAALLLTAKPLARLTPVAAWILTCSVMTGAIALLAIVPQVTVAALVGCFAFGWGFTAATSSLILWTTAIDPAHAAAGTAMLFIALMFGQAVGATALGVIISGAHFAPAFGVAAALSAASIALAAYQRRRRGIPKSETPVAVS</sequence>
<dbReference type="AlphaFoldDB" id="A0A5Q5CFT0"/>
<feature type="transmembrane region" description="Helical" evidence="6">
    <location>
        <begin position="54"/>
        <end position="73"/>
    </location>
</feature>
<organism evidence="7">
    <name type="scientific">Mycobacterium sp. (strain JLS)</name>
    <dbReference type="NCBI Taxonomy" id="164757"/>
    <lineage>
        <taxon>Bacteria</taxon>
        <taxon>Bacillati</taxon>
        <taxon>Actinomycetota</taxon>
        <taxon>Actinomycetes</taxon>
        <taxon>Mycobacteriales</taxon>
        <taxon>Mycobacteriaceae</taxon>
        <taxon>Mycobacterium</taxon>
    </lineage>
</organism>
<accession>A0A5Q5CFT0</accession>
<keyword evidence="3 6" id="KW-0812">Transmembrane</keyword>
<feature type="transmembrane region" description="Helical" evidence="6">
    <location>
        <begin position="167"/>
        <end position="186"/>
    </location>
</feature>
<evidence type="ECO:0000256" key="4">
    <source>
        <dbReference type="ARBA" id="ARBA00022989"/>
    </source>
</evidence>
<evidence type="ECO:0000256" key="1">
    <source>
        <dbReference type="ARBA" id="ARBA00004651"/>
    </source>
</evidence>
<keyword evidence="5 6" id="KW-0472">Membrane</keyword>
<feature type="transmembrane region" description="Helical" evidence="6">
    <location>
        <begin position="298"/>
        <end position="320"/>
    </location>
</feature>
<dbReference type="SUPFAM" id="SSF103473">
    <property type="entry name" value="MFS general substrate transporter"/>
    <property type="match status" value="1"/>
</dbReference>
<feature type="transmembrane region" description="Helical" evidence="6">
    <location>
        <begin position="246"/>
        <end position="263"/>
    </location>
</feature>
<name>A0A5Q5CFT0_MYCSJ</name>
<protein>
    <submittedName>
        <fullName evidence="7">Major facilitator superfamily MFS_1</fullName>
    </submittedName>
</protein>
<feature type="transmembrane region" description="Helical" evidence="6">
    <location>
        <begin position="272"/>
        <end position="292"/>
    </location>
</feature>
<feature type="transmembrane region" description="Helical" evidence="6">
    <location>
        <begin position="332"/>
        <end position="355"/>
    </location>
</feature>
<feature type="transmembrane region" description="Helical" evidence="6">
    <location>
        <begin position="141"/>
        <end position="161"/>
    </location>
</feature>
<comment type="subcellular location">
    <subcellularLocation>
        <location evidence="1">Cell membrane</location>
        <topology evidence="1">Multi-pass membrane protein</topology>
    </subcellularLocation>
</comment>
<feature type="transmembrane region" description="Helical" evidence="6">
    <location>
        <begin position="361"/>
        <end position="380"/>
    </location>
</feature>
<dbReference type="InterPro" id="IPR050189">
    <property type="entry name" value="MFS_Efflux_Transporters"/>
</dbReference>
<dbReference type="KEGG" id="mjl:Mjls_2441"/>
<gene>
    <name evidence="7" type="ordered locus">Mjls_2441</name>
</gene>
<feature type="transmembrane region" description="Helical" evidence="6">
    <location>
        <begin position="80"/>
        <end position="97"/>
    </location>
</feature>
<dbReference type="EMBL" id="CP000580">
    <property type="protein sequence ID" value="ABN98225.1"/>
    <property type="molecule type" value="Genomic_DNA"/>
</dbReference>
<dbReference type="Gene3D" id="1.20.1250.20">
    <property type="entry name" value="MFS general substrate transporter like domains"/>
    <property type="match status" value="1"/>
</dbReference>
<feature type="transmembrane region" description="Helical" evidence="6">
    <location>
        <begin position="103"/>
        <end position="129"/>
    </location>
</feature>
<dbReference type="PANTHER" id="PTHR43124">
    <property type="entry name" value="PURINE EFFLUX PUMP PBUE"/>
    <property type="match status" value="1"/>
</dbReference>
<dbReference type="InterPro" id="IPR036259">
    <property type="entry name" value="MFS_trans_sf"/>
</dbReference>
<evidence type="ECO:0000256" key="6">
    <source>
        <dbReference type="SAM" id="Phobius"/>
    </source>
</evidence>
<evidence type="ECO:0000256" key="2">
    <source>
        <dbReference type="ARBA" id="ARBA00022475"/>
    </source>
</evidence>
<proteinExistence type="predicted"/>
<keyword evidence="2" id="KW-1003">Cell membrane</keyword>
<dbReference type="InterPro" id="IPR011701">
    <property type="entry name" value="MFS"/>
</dbReference>
<evidence type="ECO:0000256" key="5">
    <source>
        <dbReference type="ARBA" id="ARBA00023136"/>
    </source>
</evidence>
<keyword evidence="4 6" id="KW-1133">Transmembrane helix</keyword>
<feature type="transmembrane region" description="Helical" evidence="6">
    <location>
        <begin position="206"/>
        <end position="226"/>
    </location>
</feature>
<feature type="transmembrane region" description="Helical" evidence="6">
    <location>
        <begin position="12"/>
        <end position="34"/>
    </location>
</feature>
<dbReference type="GO" id="GO:0005886">
    <property type="term" value="C:plasma membrane"/>
    <property type="evidence" value="ECO:0007669"/>
    <property type="project" value="UniProtKB-SubCell"/>
</dbReference>
<dbReference type="Pfam" id="PF07690">
    <property type="entry name" value="MFS_1"/>
    <property type="match status" value="1"/>
</dbReference>